<dbReference type="Gene3D" id="3.40.50.12780">
    <property type="entry name" value="N-terminal domain of ligase-like"/>
    <property type="match status" value="1"/>
</dbReference>
<dbReference type="Gene3D" id="3.30.300.30">
    <property type="match status" value="1"/>
</dbReference>
<dbReference type="AlphaFoldDB" id="A0A1J5SSS9"/>
<dbReference type="PANTHER" id="PTHR43767:SF7">
    <property type="entry name" value="MEDIUM_LONG-CHAIN-FATTY-ACID--COA LIGASE FADD8"/>
    <property type="match status" value="1"/>
</dbReference>
<dbReference type="Pfam" id="PF13193">
    <property type="entry name" value="AMP-binding_C"/>
    <property type="match status" value="1"/>
</dbReference>
<dbReference type="Pfam" id="PF00501">
    <property type="entry name" value="AMP-binding"/>
    <property type="match status" value="1"/>
</dbReference>
<name>A0A1J5SSS9_9ZZZZ</name>
<dbReference type="InterPro" id="IPR025110">
    <property type="entry name" value="AMP-bd_C"/>
</dbReference>
<dbReference type="EMBL" id="MLJW01000039">
    <property type="protein sequence ID" value="OIR07077.1"/>
    <property type="molecule type" value="Genomic_DNA"/>
</dbReference>
<dbReference type="PROSITE" id="PS00455">
    <property type="entry name" value="AMP_BINDING"/>
    <property type="match status" value="1"/>
</dbReference>
<sequence length="516" mass="54822">MNSDDILERAFDTIPDLIRGHAEREPAHPALIQDRDSLDYAGLDALMDRVAAALQRDGVAPRQSVAICAASSIAYAAVFLGCLRAGVAVAPLATSATAEGLAAMLEDSGARLLFLDRAAAAILAPLAARISALRVALDGRDAGIALSDWLAAPGAAPAAVALQPDWPFNIIYSSGTTGTPKGIVQSHAMRWAHVQRGSLSGYGPEAVTLCATPLYSNTTLVSLLPTLSLGGCVVLMAKFDVAGYLDLAERHRVTHTMLVPVQYQRIMAHADFGRRDLSSFRVKFCTSAPFSAALKADILARWPGGLIEYYGMTEGGGTCILAAHEHPDKLATVGRPGPGHDIRVIDEAGRELPVGQTGEIVGRSPAMMSGYHRRPEQTAAAEWHDAEGRRFIRTGDLGRFDADGFLTLLDRKKDMIISGGFNVYPSDLEAALQAHPGVAEVAVVGVPSRRWGETPVGFAVPLPGANVTALELLGWANQRLGKSQRLAALELVSSLPRSAIGKVLKRELRDAYRGAH</sequence>
<feature type="domain" description="AMP-binding enzyme C-terminal" evidence="2">
    <location>
        <begin position="428"/>
        <end position="502"/>
    </location>
</feature>
<accession>A0A1J5SSS9</accession>
<dbReference type="GO" id="GO:0004467">
    <property type="term" value="F:long-chain fatty acid-CoA ligase activity"/>
    <property type="evidence" value="ECO:0007669"/>
    <property type="project" value="UniProtKB-EC"/>
</dbReference>
<gene>
    <name evidence="3" type="primary">lcfB_1</name>
    <name evidence="3" type="ORF">GALL_106640</name>
</gene>
<dbReference type="EC" id="6.2.1.3" evidence="3"/>
<dbReference type="SUPFAM" id="SSF56801">
    <property type="entry name" value="Acetyl-CoA synthetase-like"/>
    <property type="match status" value="1"/>
</dbReference>
<comment type="caution">
    <text evidence="3">The sequence shown here is derived from an EMBL/GenBank/DDBJ whole genome shotgun (WGS) entry which is preliminary data.</text>
</comment>
<protein>
    <submittedName>
        <fullName evidence="3">Long-chain-fatty-acid--CoA ligase</fullName>
        <ecNumber evidence="3">6.2.1.3</ecNumber>
    </submittedName>
</protein>
<dbReference type="InterPro" id="IPR045851">
    <property type="entry name" value="AMP-bd_C_sf"/>
</dbReference>
<proteinExistence type="predicted"/>
<dbReference type="InterPro" id="IPR020845">
    <property type="entry name" value="AMP-binding_CS"/>
</dbReference>
<feature type="domain" description="AMP-dependent synthetase/ligase" evidence="1">
    <location>
        <begin position="21"/>
        <end position="372"/>
    </location>
</feature>
<dbReference type="InterPro" id="IPR000873">
    <property type="entry name" value="AMP-dep_synth/lig_dom"/>
</dbReference>
<dbReference type="InterPro" id="IPR050237">
    <property type="entry name" value="ATP-dep_AMP-bd_enzyme"/>
</dbReference>
<reference evidence="3" key="1">
    <citation type="submission" date="2016-10" db="EMBL/GenBank/DDBJ databases">
        <title>Sequence of Gallionella enrichment culture.</title>
        <authorList>
            <person name="Poehlein A."/>
            <person name="Muehling M."/>
            <person name="Daniel R."/>
        </authorList>
    </citation>
    <scope>NUCLEOTIDE SEQUENCE</scope>
</reference>
<evidence type="ECO:0000259" key="1">
    <source>
        <dbReference type="Pfam" id="PF00501"/>
    </source>
</evidence>
<dbReference type="InterPro" id="IPR042099">
    <property type="entry name" value="ANL_N_sf"/>
</dbReference>
<keyword evidence="3" id="KW-0436">Ligase</keyword>
<dbReference type="PANTHER" id="PTHR43767">
    <property type="entry name" value="LONG-CHAIN-FATTY-ACID--COA LIGASE"/>
    <property type="match status" value="1"/>
</dbReference>
<evidence type="ECO:0000313" key="3">
    <source>
        <dbReference type="EMBL" id="OIR07077.1"/>
    </source>
</evidence>
<organism evidence="3">
    <name type="scientific">mine drainage metagenome</name>
    <dbReference type="NCBI Taxonomy" id="410659"/>
    <lineage>
        <taxon>unclassified sequences</taxon>
        <taxon>metagenomes</taxon>
        <taxon>ecological metagenomes</taxon>
    </lineage>
</organism>
<evidence type="ECO:0000259" key="2">
    <source>
        <dbReference type="Pfam" id="PF13193"/>
    </source>
</evidence>